<dbReference type="Proteomes" id="UP000189670">
    <property type="component" value="Unassembled WGS sequence"/>
</dbReference>
<protein>
    <submittedName>
        <fullName evidence="2">Uncharacterized protein</fullName>
    </submittedName>
</protein>
<name>A0A1V1NQZ7_9BACT</name>
<feature type="compositionally biased region" description="Acidic residues" evidence="1">
    <location>
        <begin position="69"/>
        <end position="85"/>
    </location>
</feature>
<accession>A0A1V1NQZ7</accession>
<feature type="non-terminal residue" evidence="2">
    <location>
        <position position="237"/>
    </location>
</feature>
<dbReference type="EMBL" id="ATBP01003320">
    <property type="protein sequence ID" value="ETR65011.1"/>
    <property type="molecule type" value="Genomic_DNA"/>
</dbReference>
<reference evidence="3" key="1">
    <citation type="submission" date="2012-11" db="EMBL/GenBank/DDBJ databases">
        <authorList>
            <person name="Lucero-Rivera Y.E."/>
            <person name="Tovar-Ramirez D."/>
        </authorList>
    </citation>
    <scope>NUCLEOTIDE SEQUENCE [LARGE SCALE GENOMIC DNA]</scope>
    <source>
        <strain evidence="3">Araruama</strain>
    </source>
</reference>
<sequence length="237" mass="25859">GAAVSIGLSIAINEIDNDVMAYISDADQVITTTGDIDISALSSSQHLFDLDLDTTEISIENLNDAGNSDGDDPDTPANEFEEDQNDDRIILTALASLFKAKGIELAEIDTIRSDWTYESFETEIELYNGYTVHLDPNYENGGDAGRVYKYIGPDRFDAGTDPVILNLSTVDYTDTTNWEQEPTACKLTTLEENERWMFITGDGTAYMLIKNPQGYLDITLVNINAISSAASIGAAIS</sequence>
<evidence type="ECO:0000313" key="3">
    <source>
        <dbReference type="Proteomes" id="UP000189670"/>
    </source>
</evidence>
<proteinExistence type="predicted"/>
<evidence type="ECO:0000256" key="1">
    <source>
        <dbReference type="SAM" id="MobiDB-lite"/>
    </source>
</evidence>
<feature type="non-terminal residue" evidence="2">
    <location>
        <position position="1"/>
    </location>
</feature>
<evidence type="ECO:0000313" key="2">
    <source>
        <dbReference type="EMBL" id="ETR65011.1"/>
    </source>
</evidence>
<organism evidence="2 3">
    <name type="scientific">Candidatus Magnetoglobus multicellularis str. Araruama</name>
    <dbReference type="NCBI Taxonomy" id="890399"/>
    <lineage>
        <taxon>Bacteria</taxon>
        <taxon>Pseudomonadati</taxon>
        <taxon>Thermodesulfobacteriota</taxon>
        <taxon>Desulfobacteria</taxon>
        <taxon>Desulfobacterales</taxon>
        <taxon>Desulfobacteraceae</taxon>
        <taxon>Candidatus Magnetoglobus</taxon>
    </lineage>
</organism>
<gene>
    <name evidence="2" type="ORF">OMM_14962</name>
</gene>
<dbReference type="AlphaFoldDB" id="A0A1V1NQZ7"/>
<feature type="region of interest" description="Disordered" evidence="1">
    <location>
        <begin position="63"/>
        <end position="85"/>
    </location>
</feature>
<comment type="caution">
    <text evidence="2">The sequence shown here is derived from an EMBL/GenBank/DDBJ whole genome shotgun (WGS) entry which is preliminary data.</text>
</comment>